<evidence type="ECO:0000313" key="3">
    <source>
        <dbReference type="Proteomes" id="UP000002274"/>
    </source>
</evidence>
<proteinExistence type="predicted"/>
<gene>
    <name evidence="2" type="ordered locus">P9303_03071</name>
</gene>
<dbReference type="HOGENOM" id="CLU_3121489_0_0_3"/>
<name>A2C6F0_PROM3</name>
<dbReference type="Proteomes" id="UP000002274">
    <property type="component" value="Chromosome"/>
</dbReference>
<dbReference type="AlphaFoldDB" id="A2C6F0"/>
<evidence type="ECO:0000256" key="1">
    <source>
        <dbReference type="SAM" id="MobiDB-lite"/>
    </source>
</evidence>
<accession>A2C6F0</accession>
<reference evidence="2 3" key="1">
    <citation type="journal article" date="2007" name="PLoS Genet.">
        <title>Patterns and implications of gene gain and loss in the evolution of Prochlorococcus.</title>
        <authorList>
            <person name="Kettler G.C."/>
            <person name="Martiny A.C."/>
            <person name="Huang K."/>
            <person name="Zucker J."/>
            <person name="Coleman M.L."/>
            <person name="Rodrigue S."/>
            <person name="Chen F."/>
            <person name="Lapidus A."/>
            <person name="Ferriera S."/>
            <person name="Johnson J."/>
            <person name="Steglich C."/>
            <person name="Church G.M."/>
            <person name="Richardson P."/>
            <person name="Chisholm S.W."/>
        </authorList>
    </citation>
    <scope>NUCLEOTIDE SEQUENCE [LARGE SCALE GENOMIC DNA]</scope>
    <source>
        <strain evidence="2 3">MIT 9303</strain>
    </source>
</reference>
<dbReference type="KEGG" id="pmf:P9303_03071"/>
<protein>
    <submittedName>
        <fullName evidence="2">Uncharacterized protein</fullName>
    </submittedName>
</protein>
<feature type="region of interest" description="Disordered" evidence="1">
    <location>
        <begin position="1"/>
        <end position="50"/>
    </location>
</feature>
<organism evidence="2 3">
    <name type="scientific">Prochlorococcus marinus (strain MIT 9303)</name>
    <dbReference type="NCBI Taxonomy" id="59922"/>
    <lineage>
        <taxon>Bacteria</taxon>
        <taxon>Bacillati</taxon>
        <taxon>Cyanobacteriota</taxon>
        <taxon>Cyanophyceae</taxon>
        <taxon>Synechococcales</taxon>
        <taxon>Prochlorococcaceae</taxon>
        <taxon>Prochlorococcus</taxon>
    </lineage>
</organism>
<feature type="compositionally biased region" description="Basic and acidic residues" evidence="1">
    <location>
        <begin position="1"/>
        <end position="12"/>
    </location>
</feature>
<evidence type="ECO:0000313" key="2">
    <source>
        <dbReference type="EMBL" id="ABM77060.1"/>
    </source>
</evidence>
<dbReference type="EMBL" id="CP000554">
    <property type="protein sequence ID" value="ABM77060.1"/>
    <property type="molecule type" value="Genomic_DNA"/>
</dbReference>
<sequence>MIEFRQLHRTSDPKPPWKAPAITSETRSKPLNLFLPDALSDKHPPSKNRA</sequence>